<reference evidence="2 3" key="1">
    <citation type="journal article" date="2019" name="Int. J. Syst. Evol. Microbiol.">
        <title>The Global Catalogue of Microorganisms (GCM) 10K type strain sequencing project: providing services to taxonomists for standard genome sequencing and annotation.</title>
        <authorList>
            <consortium name="The Broad Institute Genomics Platform"/>
            <consortium name="The Broad Institute Genome Sequencing Center for Infectious Disease"/>
            <person name="Wu L."/>
            <person name="Ma J."/>
        </authorList>
    </citation>
    <scope>NUCLEOTIDE SEQUENCE [LARGE SCALE GENOMIC DNA]</scope>
    <source>
        <strain evidence="2 3">JCM 13316</strain>
    </source>
</reference>
<feature type="domain" description="TfoX N-terminal" evidence="1">
    <location>
        <begin position="18"/>
        <end position="101"/>
    </location>
</feature>
<dbReference type="SUPFAM" id="SSF159894">
    <property type="entry name" value="YgaC/TfoX-N like"/>
    <property type="match status" value="1"/>
</dbReference>
<evidence type="ECO:0000313" key="3">
    <source>
        <dbReference type="Proteomes" id="UP001500784"/>
    </source>
</evidence>
<dbReference type="RefSeq" id="WP_152228438.1">
    <property type="nucleotide sequence ID" value="NZ_BAAALV010000007.1"/>
</dbReference>
<dbReference type="EMBL" id="BAAALV010000007">
    <property type="protein sequence ID" value="GAA1923696.1"/>
    <property type="molecule type" value="Genomic_DNA"/>
</dbReference>
<proteinExistence type="predicted"/>
<gene>
    <name evidence="2" type="ORF">GCM10009688_30980</name>
</gene>
<sequence>MQSDPAQETLAQRIRASLASHQDVREKNMFGGVAFMVDGRLTVSAGRVGNLLVCVDPADYRELLAVGGQPAFMGAGRPMGEGWMNVPMDIIADDEALDWWLAVGRTSRGG</sequence>
<evidence type="ECO:0000313" key="2">
    <source>
        <dbReference type="EMBL" id="GAA1923696.1"/>
    </source>
</evidence>
<dbReference type="Pfam" id="PF04993">
    <property type="entry name" value="TfoX_N"/>
    <property type="match status" value="1"/>
</dbReference>
<protein>
    <submittedName>
        <fullName evidence="2">TfoX/Sxy family protein</fullName>
    </submittedName>
</protein>
<dbReference type="InterPro" id="IPR007076">
    <property type="entry name" value="TfoX_N"/>
</dbReference>
<organism evidence="2 3">
    <name type="scientific">Arthrobacter gandavensis</name>
    <dbReference type="NCBI Taxonomy" id="169960"/>
    <lineage>
        <taxon>Bacteria</taxon>
        <taxon>Bacillati</taxon>
        <taxon>Actinomycetota</taxon>
        <taxon>Actinomycetes</taxon>
        <taxon>Micrococcales</taxon>
        <taxon>Micrococcaceae</taxon>
        <taxon>Arthrobacter</taxon>
    </lineage>
</organism>
<dbReference type="Proteomes" id="UP001500784">
    <property type="component" value="Unassembled WGS sequence"/>
</dbReference>
<comment type="caution">
    <text evidence="2">The sequence shown here is derived from an EMBL/GenBank/DDBJ whole genome shotgun (WGS) entry which is preliminary data.</text>
</comment>
<evidence type="ECO:0000259" key="1">
    <source>
        <dbReference type="Pfam" id="PF04993"/>
    </source>
</evidence>
<accession>A0ABN2PLN8</accession>
<dbReference type="Gene3D" id="3.30.1460.30">
    <property type="entry name" value="YgaC/TfoX-N like chaperone"/>
    <property type="match status" value="1"/>
</dbReference>
<keyword evidence="3" id="KW-1185">Reference proteome</keyword>
<name>A0ABN2PLN8_9MICC</name>